<keyword evidence="5" id="KW-1185">Reference proteome</keyword>
<name>A0A7W3P6B4_9ACTN</name>
<dbReference type="SUPFAM" id="SSF51735">
    <property type="entry name" value="NAD(P)-binding Rossmann-fold domains"/>
    <property type="match status" value="1"/>
</dbReference>
<proteinExistence type="predicted"/>
<dbReference type="Pfam" id="PF02625">
    <property type="entry name" value="XdhC_CoxI"/>
    <property type="match status" value="1"/>
</dbReference>
<dbReference type="Proteomes" id="UP000523079">
    <property type="component" value="Unassembled WGS sequence"/>
</dbReference>
<feature type="region of interest" description="Disordered" evidence="1">
    <location>
        <begin position="274"/>
        <end position="334"/>
    </location>
</feature>
<feature type="domain" description="XdhC Rossmann" evidence="3">
    <location>
        <begin position="113"/>
        <end position="266"/>
    </location>
</feature>
<comment type="caution">
    <text evidence="4">The sequence shown here is derived from an EMBL/GenBank/DDBJ whole genome shotgun (WGS) entry which is preliminary data.</text>
</comment>
<evidence type="ECO:0000313" key="5">
    <source>
        <dbReference type="Proteomes" id="UP000523079"/>
    </source>
</evidence>
<gene>
    <name evidence="4" type="ORF">FHX74_002423</name>
</gene>
<protein>
    <submittedName>
        <fullName evidence="4">Xanthine dehydrogenase accessory factor</fullName>
    </submittedName>
</protein>
<dbReference type="InterPro" id="IPR027051">
    <property type="entry name" value="XdhC_Rossmann_dom"/>
</dbReference>
<sequence length="334" mass="35803">MDWLSTVQQLRRENVPGVLVTVVEVRGHAPRDPGTKMVVGTDRTWGSVGGGNLEETAIDRARSMIATMIDTGATAPVTWRSALNEHARTAHGRQCCGGVVTLLFEPLPIRPTVAVFGVGHVGFELARILSRLEIALHLVDSRDEQLDPLRLAEITDGAADVTVHRTPLGETVLERLPDDAQVLIMTHDHAEDYALCDAALRRIAAGHRLGLVGLIGSRAKWARFRAKLLADGHTADVVTRICSPIGLPALTGKEPVVIAVGVAAQLIERIQTRRTEPVGAPPPELVDGPRLEPVEGPEPVGTLPEPAGTRPEPAGTRPEPAGTRPEPVEGRARR</sequence>
<feature type="domain" description="XdhC- CoxI" evidence="2">
    <location>
        <begin position="11"/>
        <end position="67"/>
    </location>
</feature>
<dbReference type="InterPro" id="IPR003777">
    <property type="entry name" value="XdhC_CoxI"/>
</dbReference>
<organism evidence="4 5">
    <name type="scientific">Microlunatus kandeliicorticis</name>
    <dbReference type="NCBI Taxonomy" id="1759536"/>
    <lineage>
        <taxon>Bacteria</taxon>
        <taxon>Bacillati</taxon>
        <taxon>Actinomycetota</taxon>
        <taxon>Actinomycetes</taxon>
        <taxon>Propionibacteriales</taxon>
        <taxon>Propionibacteriaceae</taxon>
        <taxon>Microlunatus</taxon>
    </lineage>
</organism>
<dbReference type="InterPro" id="IPR036291">
    <property type="entry name" value="NAD(P)-bd_dom_sf"/>
</dbReference>
<dbReference type="Pfam" id="PF13478">
    <property type="entry name" value="XdhC_C"/>
    <property type="match status" value="1"/>
</dbReference>
<dbReference type="NCBIfam" id="TIGR02964">
    <property type="entry name" value="xanthine_xdhC"/>
    <property type="match status" value="1"/>
</dbReference>
<reference evidence="4 5" key="1">
    <citation type="submission" date="2020-07" db="EMBL/GenBank/DDBJ databases">
        <title>Sequencing the genomes of 1000 actinobacteria strains.</title>
        <authorList>
            <person name="Klenk H.-P."/>
        </authorList>
    </citation>
    <scope>NUCLEOTIDE SEQUENCE [LARGE SCALE GENOMIC DNA]</scope>
    <source>
        <strain evidence="4 5">DSM 100723</strain>
    </source>
</reference>
<evidence type="ECO:0000259" key="2">
    <source>
        <dbReference type="Pfam" id="PF02625"/>
    </source>
</evidence>
<dbReference type="PANTHER" id="PTHR30388">
    <property type="entry name" value="ALDEHYDE OXIDOREDUCTASE MOLYBDENUM COFACTOR ASSEMBLY PROTEIN"/>
    <property type="match status" value="1"/>
</dbReference>
<evidence type="ECO:0000259" key="3">
    <source>
        <dbReference type="Pfam" id="PF13478"/>
    </source>
</evidence>
<dbReference type="InterPro" id="IPR052698">
    <property type="entry name" value="MoCofactor_Util/Proc"/>
</dbReference>
<evidence type="ECO:0000256" key="1">
    <source>
        <dbReference type="SAM" id="MobiDB-lite"/>
    </source>
</evidence>
<dbReference type="Gene3D" id="3.40.50.720">
    <property type="entry name" value="NAD(P)-binding Rossmann-like Domain"/>
    <property type="match status" value="1"/>
</dbReference>
<dbReference type="PANTHER" id="PTHR30388:SF6">
    <property type="entry name" value="XANTHINE DEHYDROGENASE SUBUNIT A-RELATED"/>
    <property type="match status" value="1"/>
</dbReference>
<dbReference type="RefSeq" id="WP_182560340.1">
    <property type="nucleotide sequence ID" value="NZ_JACGWT010000003.1"/>
</dbReference>
<dbReference type="EMBL" id="JACGWT010000003">
    <property type="protein sequence ID" value="MBA8794804.1"/>
    <property type="molecule type" value="Genomic_DNA"/>
</dbReference>
<evidence type="ECO:0000313" key="4">
    <source>
        <dbReference type="EMBL" id="MBA8794804.1"/>
    </source>
</evidence>
<dbReference type="AlphaFoldDB" id="A0A7W3P6B4"/>
<accession>A0A7W3P6B4</accession>
<dbReference type="InterPro" id="IPR014308">
    <property type="entry name" value="Xanthine_DH_XdhC"/>
</dbReference>